<dbReference type="PANTHER" id="PTHR12283:SF6">
    <property type="entry name" value="GLUTAMINYL-PEPTIDE CYCLOTRANSFERASE-RELATED"/>
    <property type="match status" value="1"/>
</dbReference>
<dbReference type="EMBL" id="CP036274">
    <property type="protein sequence ID" value="QDU29852.1"/>
    <property type="molecule type" value="Genomic_DNA"/>
</dbReference>
<reference evidence="5 6" key="1">
    <citation type="submission" date="2019-02" db="EMBL/GenBank/DDBJ databases">
        <title>Deep-cultivation of Planctomycetes and their phenomic and genomic characterization uncovers novel biology.</title>
        <authorList>
            <person name="Wiegand S."/>
            <person name="Jogler M."/>
            <person name="Boedeker C."/>
            <person name="Pinto D."/>
            <person name="Vollmers J."/>
            <person name="Rivas-Marin E."/>
            <person name="Kohn T."/>
            <person name="Peeters S.H."/>
            <person name="Heuer A."/>
            <person name="Rast P."/>
            <person name="Oberbeckmann S."/>
            <person name="Bunk B."/>
            <person name="Jeske O."/>
            <person name="Meyerdierks A."/>
            <person name="Storesund J.E."/>
            <person name="Kallscheuer N."/>
            <person name="Luecker S."/>
            <person name="Lage O.M."/>
            <person name="Pohl T."/>
            <person name="Merkel B.J."/>
            <person name="Hornburger P."/>
            <person name="Mueller R.-W."/>
            <person name="Bruemmer F."/>
            <person name="Labrenz M."/>
            <person name="Spormann A.M."/>
            <person name="Op den Camp H."/>
            <person name="Overmann J."/>
            <person name="Amann R."/>
            <person name="Jetten M.S.M."/>
            <person name="Mascher T."/>
            <person name="Medema M.H."/>
            <person name="Devos D.P."/>
            <person name="Kaster A.-K."/>
            <person name="Ovreas L."/>
            <person name="Rohde M."/>
            <person name="Galperin M.Y."/>
            <person name="Jogler C."/>
        </authorList>
    </citation>
    <scope>NUCLEOTIDE SEQUENCE [LARGE SCALE GENOMIC DNA]</scope>
    <source>
        <strain evidence="5 6">ETA_A8</strain>
    </source>
</reference>
<dbReference type="Gene3D" id="3.40.630.10">
    <property type="entry name" value="Zn peptidases"/>
    <property type="match status" value="1"/>
</dbReference>
<dbReference type="GO" id="GO:0004177">
    <property type="term" value="F:aminopeptidase activity"/>
    <property type="evidence" value="ECO:0007669"/>
    <property type="project" value="UniProtKB-KW"/>
</dbReference>
<dbReference type="InterPro" id="IPR040234">
    <property type="entry name" value="QC/QCL"/>
</dbReference>
<keyword evidence="3" id="KW-1133">Transmembrane helix</keyword>
<dbReference type="KEGG" id="aagg:ETAA8_49680"/>
<accession>A0A517YI12</accession>
<evidence type="ECO:0000256" key="2">
    <source>
        <dbReference type="ARBA" id="ARBA00023315"/>
    </source>
</evidence>
<dbReference type="SUPFAM" id="SSF53187">
    <property type="entry name" value="Zn-dependent exopeptidases"/>
    <property type="match status" value="1"/>
</dbReference>
<name>A0A517YI12_9BACT</name>
<evidence type="ECO:0000313" key="6">
    <source>
        <dbReference type="Proteomes" id="UP000315017"/>
    </source>
</evidence>
<evidence type="ECO:0000256" key="3">
    <source>
        <dbReference type="SAM" id="Phobius"/>
    </source>
</evidence>
<sequence>MGMNNPPPKLNQRVRWSTVIGIAVVVLGIVIFVWGEAIQLAWSQRAVAPFSAAKMPLQSERAYAYLKEVCAIGPRISGTPGMLKQQELLKNHFEKLGAKVSLQEFDARHPETGQRVRLANQIVQWHPEKRDRILLCCHYDTRPYPDREPDPRKVRDPFIGANDGGSGVAMLMELGNHMAGLRSKYGVDFVFFDGEELVYDDNLRRDPYFLGSEYFARDYVTNPPAHKYRWGVLVDMIGDKQLTIYREVNSMAWTDTRPLVLELWKTAAALGVKEFVNVTRHEIRDDHLALRNVAKIPTCDIIDFEYPNARGPNYWHTTQDVPENCSGESICKVGYVIFEWLKLTK</sequence>
<keyword evidence="6" id="KW-1185">Reference proteome</keyword>
<keyword evidence="3" id="KW-0812">Transmembrane</keyword>
<protein>
    <submittedName>
        <fullName evidence="5">Alkaline phosphatase isozyme conversion aminopeptidase</fullName>
    </submittedName>
</protein>
<keyword evidence="3" id="KW-0472">Membrane</keyword>
<feature type="domain" description="Peptidase M28" evidence="4">
    <location>
        <begin position="120"/>
        <end position="339"/>
    </location>
</feature>
<proteinExistence type="predicted"/>
<keyword evidence="5" id="KW-0645">Protease</keyword>
<evidence type="ECO:0000256" key="1">
    <source>
        <dbReference type="ARBA" id="ARBA00022679"/>
    </source>
</evidence>
<keyword evidence="2" id="KW-0012">Acyltransferase</keyword>
<dbReference type="PANTHER" id="PTHR12283">
    <property type="entry name" value="GLUTAMINYL-PEPTIDE CYCLOTRANSFERASE"/>
    <property type="match status" value="1"/>
</dbReference>
<keyword evidence="5" id="KW-0378">Hydrolase</keyword>
<organism evidence="5 6">
    <name type="scientific">Anatilimnocola aggregata</name>
    <dbReference type="NCBI Taxonomy" id="2528021"/>
    <lineage>
        <taxon>Bacteria</taxon>
        <taxon>Pseudomonadati</taxon>
        <taxon>Planctomycetota</taxon>
        <taxon>Planctomycetia</taxon>
        <taxon>Pirellulales</taxon>
        <taxon>Pirellulaceae</taxon>
        <taxon>Anatilimnocola</taxon>
    </lineage>
</organism>
<dbReference type="GO" id="GO:0008270">
    <property type="term" value="F:zinc ion binding"/>
    <property type="evidence" value="ECO:0007669"/>
    <property type="project" value="TreeGrafter"/>
</dbReference>
<evidence type="ECO:0000259" key="4">
    <source>
        <dbReference type="Pfam" id="PF04389"/>
    </source>
</evidence>
<evidence type="ECO:0000313" key="5">
    <source>
        <dbReference type="EMBL" id="QDU29852.1"/>
    </source>
</evidence>
<dbReference type="Pfam" id="PF04389">
    <property type="entry name" value="Peptidase_M28"/>
    <property type="match status" value="1"/>
</dbReference>
<gene>
    <name evidence="5" type="ORF">ETAA8_49680</name>
</gene>
<dbReference type="AlphaFoldDB" id="A0A517YI12"/>
<feature type="transmembrane region" description="Helical" evidence="3">
    <location>
        <begin position="16"/>
        <end position="35"/>
    </location>
</feature>
<dbReference type="GO" id="GO:0016603">
    <property type="term" value="F:glutaminyl-peptide cyclotransferase activity"/>
    <property type="evidence" value="ECO:0007669"/>
    <property type="project" value="TreeGrafter"/>
</dbReference>
<keyword evidence="1" id="KW-0808">Transferase</keyword>
<dbReference type="InterPro" id="IPR007484">
    <property type="entry name" value="Peptidase_M28"/>
</dbReference>
<keyword evidence="5" id="KW-0031">Aminopeptidase</keyword>
<dbReference type="Proteomes" id="UP000315017">
    <property type="component" value="Chromosome"/>
</dbReference>